<dbReference type="GO" id="GO:0008168">
    <property type="term" value="F:methyltransferase activity"/>
    <property type="evidence" value="ECO:0007669"/>
    <property type="project" value="UniProtKB-KW"/>
</dbReference>
<dbReference type="STRING" id="880724.Metig_1529"/>
<name>F6BAX6_METIK</name>
<dbReference type="GO" id="GO:0032259">
    <property type="term" value="P:methylation"/>
    <property type="evidence" value="ECO:0007669"/>
    <property type="project" value="UniProtKB-KW"/>
</dbReference>
<keyword evidence="1" id="KW-0489">Methyltransferase</keyword>
<dbReference type="PANTHER" id="PTHR43861">
    <property type="entry name" value="TRANS-ACONITATE 2-METHYLTRANSFERASE-RELATED"/>
    <property type="match status" value="1"/>
</dbReference>
<sequence length="218" mass="25182">MLKYATLSTNPYSSHMRIVQLVGNNKKVLDVGCSAGHLSKVFKENGCEVVGIELDDESAKIARNYCIDVIKGDVETINLNYPDEYFDVIVFGDILEHLKNPQTVLIKLRRYLKKDGYIVCSIPNIAHITVRLMLLMGKWEYEDVGLLDRTHLRFFTKKTAIKLAENAGFKIEEVYPTPWIPFFRLRKLHPIFLKIEYTITKMLPTLFALQFVIKARKI</sequence>
<organism evidence="2">
    <name type="scientific">Methanotorris igneus (strain DSM 5666 / JCM 11834 / Kol 5)</name>
    <dbReference type="NCBI Taxonomy" id="880724"/>
    <lineage>
        <taxon>Archaea</taxon>
        <taxon>Methanobacteriati</taxon>
        <taxon>Methanobacteriota</taxon>
        <taxon>Methanomada group</taxon>
        <taxon>Methanococci</taxon>
        <taxon>Methanococcales</taxon>
        <taxon>Methanocaldococcaceae</taxon>
        <taxon>Methanotorris</taxon>
    </lineage>
</organism>
<gene>
    <name evidence="1" type="ordered locus">Metig_1529</name>
</gene>
<dbReference type="SUPFAM" id="SSF53335">
    <property type="entry name" value="S-adenosyl-L-methionine-dependent methyltransferases"/>
    <property type="match status" value="1"/>
</dbReference>
<dbReference type="GeneID" id="10644402"/>
<dbReference type="HOGENOM" id="CLU_088541_1_0_2"/>
<proteinExistence type="predicted"/>
<keyword evidence="2" id="KW-1185">Reference proteome</keyword>
<dbReference type="RefSeq" id="WP_013799657.1">
    <property type="nucleotide sequence ID" value="NC_015562.1"/>
</dbReference>
<dbReference type="Proteomes" id="UP000009227">
    <property type="component" value="Chromosome"/>
</dbReference>
<accession>F6BAX6</accession>
<dbReference type="InterPro" id="IPR029063">
    <property type="entry name" value="SAM-dependent_MTases_sf"/>
</dbReference>
<dbReference type="EMBL" id="CP002737">
    <property type="protein sequence ID" value="AEF97063.1"/>
    <property type="molecule type" value="Genomic_DNA"/>
</dbReference>
<dbReference type="AlphaFoldDB" id="F6BAX6"/>
<dbReference type="Gene3D" id="3.40.50.150">
    <property type="entry name" value="Vaccinia Virus protein VP39"/>
    <property type="match status" value="1"/>
</dbReference>
<protein>
    <submittedName>
        <fullName evidence="1">Methyltransferase type 11</fullName>
    </submittedName>
</protein>
<dbReference type="CDD" id="cd02440">
    <property type="entry name" value="AdoMet_MTases"/>
    <property type="match status" value="1"/>
</dbReference>
<reference evidence="1 2" key="1">
    <citation type="submission" date="2011-05" db="EMBL/GenBank/DDBJ databases">
        <title>Complete sequence of Methanotorris igneus Kol 5.</title>
        <authorList>
            <consortium name="US DOE Joint Genome Institute"/>
            <person name="Lucas S."/>
            <person name="Han J."/>
            <person name="Lapidus A."/>
            <person name="Cheng J.-F."/>
            <person name="Goodwin L."/>
            <person name="Pitluck S."/>
            <person name="Peters L."/>
            <person name="Mikhailova N."/>
            <person name="Chertkov O."/>
            <person name="Han C."/>
            <person name="Tapia R."/>
            <person name="Land M."/>
            <person name="Hauser L."/>
            <person name="Kyrpides N."/>
            <person name="Ivanova N."/>
            <person name="Pagani I."/>
            <person name="Sieprawska-Lupa M."/>
            <person name="Whitman W."/>
            <person name="Woyke T."/>
        </authorList>
    </citation>
    <scope>NUCLEOTIDE SEQUENCE [LARGE SCALE GENOMIC DNA]</scope>
    <source>
        <strain evidence="2">DSM 5666 / JCM 11834 / Kol 5</strain>
    </source>
</reference>
<dbReference type="Pfam" id="PF13489">
    <property type="entry name" value="Methyltransf_23"/>
    <property type="match status" value="1"/>
</dbReference>
<keyword evidence="1" id="KW-0808">Transferase</keyword>
<evidence type="ECO:0000313" key="2">
    <source>
        <dbReference type="Proteomes" id="UP000009227"/>
    </source>
</evidence>
<evidence type="ECO:0000313" key="1">
    <source>
        <dbReference type="EMBL" id="AEF97063.1"/>
    </source>
</evidence>
<dbReference type="OrthoDB" id="173767at2157"/>
<dbReference type="KEGG" id="mig:Metig_1529"/>